<name>A0A497YE32_9SPHI</name>
<dbReference type="Gene3D" id="3.40.30.10">
    <property type="entry name" value="Glutaredoxin"/>
    <property type="match status" value="1"/>
</dbReference>
<dbReference type="InterPro" id="IPR038354">
    <property type="entry name" value="VKOR_sf"/>
</dbReference>
<dbReference type="EMBL" id="RCCK01000001">
    <property type="protein sequence ID" value="RLJ81001.1"/>
    <property type="molecule type" value="Genomic_DNA"/>
</dbReference>
<dbReference type="CDD" id="cd12921">
    <property type="entry name" value="VKOR_4"/>
    <property type="match status" value="1"/>
</dbReference>
<dbReference type="GO" id="GO:0048038">
    <property type="term" value="F:quinone binding"/>
    <property type="evidence" value="ECO:0007669"/>
    <property type="project" value="UniProtKB-KW"/>
</dbReference>
<evidence type="ECO:0000256" key="3">
    <source>
        <dbReference type="ARBA" id="ARBA00022692"/>
    </source>
</evidence>
<organism evidence="12 13">
    <name type="scientific">Pedobacter alluvionis</name>
    <dbReference type="NCBI Taxonomy" id="475253"/>
    <lineage>
        <taxon>Bacteria</taxon>
        <taxon>Pseudomonadati</taxon>
        <taxon>Bacteroidota</taxon>
        <taxon>Sphingobacteriia</taxon>
        <taxon>Sphingobacteriales</taxon>
        <taxon>Sphingobacteriaceae</taxon>
        <taxon>Pedobacter</taxon>
    </lineage>
</organism>
<feature type="transmembrane region" description="Helical" evidence="10">
    <location>
        <begin position="221"/>
        <end position="244"/>
    </location>
</feature>
<accession>A0A497YE32</accession>
<dbReference type="GO" id="GO:0016491">
    <property type="term" value="F:oxidoreductase activity"/>
    <property type="evidence" value="ECO:0007669"/>
    <property type="project" value="UniProtKB-KW"/>
</dbReference>
<evidence type="ECO:0000256" key="7">
    <source>
        <dbReference type="ARBA" id="ARBA00023136"/>
    </source>
</evidence>
<keyword evidence="9" id="KW-0676">Redox-active center</keyword>
<keyword evidence="4" id="KW-0874">Quinone</keyword>
<feature type="transmembrane region" description="Helical" evidence="10">
    <location>
        <begin position="169"/>
        <end position="188"/>
    </location>
</feature>
<dbReference type="GO" id="GO:0016020">
    <property type="term" value="C:membrane"/>
    <property type="evidence" value="ECO:0007669"/>
    <property type="project" value="UniProtKB-SubCell"/>
</dbReference>
<evidence type="ECO:0000259" key="11">
    <source>
        <dbReference type="Pfam" id="PF07884"/>
    </source>
</evidence>
<dbReference type="AlphaFoldDB" id="A0A497YE32"/>
<protein>
    <submittedName>
        <fullName evidence="12">Vitamin K epoxide reductase family protein</fullName>
    </submittedName>
</protein>
<evidence type="ECO:0000313" key="13">
    <source>
        <dbReference type="Proteomes" id="UP000273898"/>
    </source>
</evidence>
<dbReference type="InterPro" id="IPR012932">
    <property type="entry name" value="VKOR"/>
</dbReference>
<gene>
    <name evidence="12" type="ORF">BCL90_0020</name>
</gene>
<dbReference type="Pfam" id="PF07884">
    <property type="entry name" value="VKOR"/>
    <property type="match status" value="1"/>
</dbReference>
<evidence type="ECO:0000256" key="10">
    <source>
        <dbReference type="SAM" id="Phobius"/>
    </source>
</evidence>
<keyword evidence="7 10" id="KW-0472">Membrane</keyword>
<keyword evidence="6" id="KW-0560">Oxidoreductase</keyword>
<feature type="transmembrane region" description="Helical" evidence="10">
    <location>
        <begin position="250"/>
        <end position="272"/>
    </location>
</feature>
<comment type="subcellular location">
    <subcellularLocation>
        <location evidence="1">Membrane</location>
        <topology evidence="1">Multi-pass membrane protein</topology>
    </subcellularLocation>
</comment>
<evidence type="ECO:0000256" key="2">
    <source>
        <dbReference type="ARBA" id="ARBA00006214"/>
    </source>
</evidence>
<proteinExistence type="inferred from homology"/>
<evidence type="ECO:0000313" key="12">
    <source>
        <dbReference type="EMBL" id="RLJ81001.1"/>
    </source>
</evidence>
<comment type="caution">
    <text evidence="12">The sequence shown here is derived from an EMBL/GenBank/DDBJ whole genome shotgun (WGS) entry which is preliminary data.</text>
</comment>
<dbReference type="SUPFAM" id="SSF52833">
    <property type="entry name" value="Thioredoxin-like"/>
    <property type="match status" value="1"/>
</dbReference>
<evidence type="ECO:0000256" key="9">
    <source>
        <dbReference type="ARBA" id="ARBA00023284"/>
    </source>
</evidence>
<feature type="transmembrane region" description="Helical" evidence="10">
    <location>
        <begin position="310"/>
        <end position="331"/>
    </location>
</feature>
<sequence>MGVREINMLIEKEKTSELWKVSYNWLKQAGSFPNKVYFRDEITTHPDYPSLTALTDVLEQGGMEFYAVETDLHSIGELNYPALAHIKKPEHSYMYIVNSINDWEEYREILSDWSGIVIFPEVNSKWEVKENSDAALKERDQKIFLWIFSIILLSLFTFRSLNIKSVEEILIGLFGMLGLFLSVFLLSNEVGFHSRIIRQVCGAFSKSGCENVMSNNLARGIFGITPALGSLTYFTTQFVAYIFITPNFTLISITIIPACVAGIIVIGSIYAQAFIIRDWCALCIGVGCILSVQLLIILNSSQLGFEPLPFFVFSAIFLVLVYPLMMLSRLFSFKIWATTQLLEFKKWKADTSIFLSQLQNEELMVSDSSFRNILIVGNTDAPIKLTIACSPYCKPCATAHKDIHRLIDKFPGMIELDIKLLCPMLNTNDKFTEATESILNVASCTNPTEIAKILTDWFELMNLENWLKKWGKVELNDVSVQKKHHYIWMKENRITYTPTIFLNGRKMPTRYNLRDLESLIPQLNHYLGKAGSL</sequence>
<feature type="domain" description="Vitamin K epoxide reductase" evidence="11">
    <location>
        <begin position="170"/>
        <end position="295"/>
    </location>
</feature>
<evidence type="ECO:0000256" key="4">
    <source>
        <dbReference type="ARBA" id="ARBA00022719"/>
    </source>
</evidence>
<feature type="transmembrane region" description="Helical" evidence="10">
    <location>
        <begin position="143"/>
        <end position="163"/>
    </location>
</feature>
<keyword evidence="5 10" id="KW-1133">Transmembrane helix</keyword>
<dbReference type="InterPro" id="IPR036249">
    <property type="entry name" value="Thioredoxin-like_sf"/>
</dbReference>
<keyword evidence="3 10" id="KW-0812">Transmembrane</keyword>
<comment type="similarity">
    <text evidence="2">Belongs to the VKOR family.</text>
</comment>
<evidence type="ECO:0000256" key="1">
    <source>
        <dbReference type="ARBA" id="ARBA00004141"/>
    </source>
</evidence>
<keyword evidence="8" id="KW-1015">Disulfide bond</keyword>
<reference evidence="12 13" key="1">
    <citation type="submission" date="2018-10" db="EMBL/GenBank/DDBJ databases">
        <title>Genomic Encyclopedia of Archaeal and Bacterial Type Strains, Phase II (KMG-II): from individual species to whole genera.</title>
        <authorList>
            <person name="Goeker M."/>
        </authorList>
    </citation>
    <scope>NUCLEOTIDE SEQUENCE [LARGE SCALE GENOMIC DNA]</scope>
    <source>
        <strain evidence="12 13">DSM 19624</strain>
    </source>
</reference>
<evidence type="ECO:0000256" key="5">
    <source>
        <dbReference type="ARBA" id="ARBA00022989"/>
    </source>
</evidence>
<evidence type="ECO:0000256" key="6">
    <source>
        <dbReference type="ARBA" id="ARBA00023002"/>
    </source>
</evidence>
<evidence type="ECO:0000256" key="8">
    <source>
        <dbReference type="ARBA" id="ARBA00023157"/>
    </source>
</evidence>
<feature type="transmembrane region" description="Helical" evidence="10">
    <location>
        <begin position="279"/>
        <end position="298"/>
    </location>
</feature>
<dbReference type="Proteomes" id="UP000273898">
    <property type="component" value="Unassembled WGS sequence"/>
</dbReference>
<dbReference type="Gene3D" id="1.20.1440.130">
    <property type="entry name" value="VKOR domain"/>
    <property type="match status" value="1"/>
</dbReference>